<protein>
    <submittedName>
        <fullName evidence="10">Exodeoxyribonuclease III Xth</fullName>
        <ecNumber evidence="10">4.2.99.18</ecNumber>
    </submittedName>
</protein>
<keyword evidence="3 7" id="KW-0479">Metal-binding</keyword>
<dbReference type="PROSITE" id="PS00728">
    <property type="entry name" value="AP_NUCLEASE_F1_3"/>
    <property type="match status" value="1"/>
</dbReference>
<name>F0SAQ7_PSESL</name>
<accession>F0SAQ7</accession>
<dbReference type="NCBIfam" id="TIGR00195">
    <property type="entry name" value="exoDNase_III"/>
    <property type="match status" value="1"/>
</dbReference>
<dbReference type="KEGG" id="psn:Pedsa_3140"/>
<feature type="binding site" evidence="7">
    <location>
        <position position="149"/>
    </location>
    <ligand>
        <name>Mg(2+)</name>
        <dbReference type="ChEBI" id="CHEBI:18420"/>
        <label>1</label>
    </ligand>
</feature>
<evidence type="ECO:0000256" key="1">
    <source>
        <dbReference type="ARBA" id="ARBA00001936"/>
    </source>
</evidence>
<feature type="binding site" evidence="7">
    <location>
        <position position="151"/>
    </location>
    <ligand>
        <name>Mg(2+)</name>
        <dbReference type="ChEBI" id="CHEBI:18420"/>
        <label>1</label>
    </ligand>
</feature>
<keyword evidence="5 7" id="KW-0460">Magnesium</keyword>
<evidence type="ECO:0000259" key="9">
    <source>
        <dbReference type="Pfam" id="PF03372"/>
    </source>
</evidence>
<keyword evidence="10" id="KW-0456">Lyase</keyword>
<dbReference type="CDD" id="cd10281">
    <property type="entry name" value="Nape_like_AP-endo"/>
    <property type="match status" value="1"/>
</dbReference>
<evidence type="ECO:0000313" key="11">
    <source>
        <dbReference type="Proteomes" id="UP000000310"/>
    </source>
</evidence>
<reference evidence="10 11" key="1">
    <citation type="journal article" date="2011" name="Stand. Genomic Sci.">
        <title>Complete genome sequence of the gliding, heparinolytic Pedobacter saltans type strain (113).</title>
        <authorList>
            <person name="Liolios K."/>
            <person name="Sikorski J."/>
            <person name="Lu M."/>
            <person name="Nolan M."/>
            <person name="Lapidus A."/>
            <person name="Lucas S."/>
            <person name="Hammon N."/>
            <person name="Deshpande S."/>
            <person name="Cheng J.F."/>
            <person name="Tapia R."/>
            <person name="Han C."/>
            <person name="Goodwin L."/>
            <person name="Pitluck S."/>
            <person name="Huntemann M."/>
            <person name="Ivanova N."/>
            <person name="Pagani I."/>
            <person name="Mavromatis K."/>
            <person name="Ovchinikova G."/>
            <person name="Pati A."/>
            <person name="Chen A."/>
            <person name="Palaniappan K."/>
            <person name="Land M."/>
            <person name="Hauser L."/>
            <person name="Brambilla E.M."/>
            <person name="Kotsyurbenko O."/>
            <person name="Rohde M."/>
            <person name="Tindall B.J."/>
            <person name="Abt B."/>
            <person name="Goker M."/>
            <person name="Detter J.C."/>
            <person name="Woyke T."/>
            <person name="Bristow J."/>
            <person name="Eisen J.A."/>
            <person name="Markowitz V."/>
            <person name="Hugenholtz P."/>
            <person name="Klenk H.P."/>
            <person name="Kyrpides N.C."/>
        </authorList>
    </citation>
    <scope>NUCLEOTIDE SEQUENCE [LARGE SCALE GENOMIC DNA]</scope>
    <source>
        <strain evidence="11">ATCC 51119 / DSM 12145 / JCM 21818 / LMG 10337 / NBRC 100064 / NCIMB 13643</strain>
    </source>
</reference>
<feature type="binding site" evidence="7">
    <location>
        <position position="245"/>
    </location>
    <ligand>
        <name>Mg(2+)</name>
        <dbReference type="ChEBI" id="CHEBI:18420"/>
        <label>1</label>
    </ligand>
</feature>
<gene>
    <name evidence="10" type="ordered locus">Pedsa_3140</name>
</gene>
<feature type="active site" description="Proton donor/acceptor" evidence="6">
    <location>
        <position position="149"/>
    </location>
</feature>
<dbReference type="PROSITE" id="PS51435">
    <property type="entry name" value="AP_NUCLEASE_F1_4"/>
    <property type="match status" value="1"/>
</dbReference>
<dbReference type="InterPro" id="IPR005135">
    <property type="entry name" value="Endo/exonuclease/phosphatase"/>
</dbReference>
<dbReference type="SUPFAM" id="SSF56219">
    <property type="entry name" value="DNase I-like"/>
    <property type="match status" value="1"/>
</dbReference>
<dbReference type="GO" id="GO:0008311">
    <property type="term" value="F:double-stranded DNA 3'-5' DNA exonuclease activity"/>
    <property type="evidence" value="ECO:0007669"/>
    <property type="project" value="TreeGrafter"/>
</dbReference>
<evidence type="ECO:0000256" key="6">
    <source>
        <dbReference type="PIRSR" id="PIRSR604808-1"/>
    </source>
</evidence>
<dbReference type="HOGENOM" id="CLU_027539_3_1_10"/>
<dbReference type="GO" id="GO:0140078">
    <property type="term" value="F:class I DNA-(apurinic or apyrimidinic site) endonuclease activity"/>
    <property type="evidence" value="ECO:0007669"/>
    <property type="project" value="UniProtKB-EC"/>
</dbReference>
<comment type="cofactor">
    <cofactor evidence="7">
        <name>Mg(2+)</name>
        <dbReference type="ChEBI" id="CHEBI:18420"/>
    </cofactor>
    <cofactor evidence="7">
        <name>Mn(2+)</name>
        <dbReference type="ChEBI" id="CHEBI:29035"/>
    </cofactor>
    <text evidence="7">Probably binds two magnesium or manganese ions per subunit.</text>
</comment>
<feature type="active site" evidence="6">
    <location>
        <position position="109"/>
    </location>
</feature>
<dbReference type="Proteomes" id="UP000000310">
    <property type="component" value="Chromosome"/>
</dbReference>
<evidence type="ECO:0000256" key="8">
    <source>
        <dbReference type="PIRSR" id="PIRSR604808-3"/>
    </source>
</evidence>
<sequence>MKIISYNVNGIRAAINKGWLDWLQATNADVVCLQEIKATPDQIQDIHKLSELGYHHFWYPAKKKGYSGTAILTKHEPLHVEYGCGIEAYDDEGRVIRADFEKFSVISAYFPSGSSGDERQHFKYQFLADFEIYAADLMNTYPNLLICGDYNICHRAIDIHNPKSNANSSGFLPEEREWMERFINSGFIDTFRHLNPDPHHYTWWSYRAGARAKNLGWRIDYHLLSSTMVENIKRAAILPEAKHSDHCPILLELQW</sequence>
<feature type="active site" description="Proton acceptor" evidence="6">
    <location>
        <position position="246"/>
    </location>
</feature>
<dbReference type="STRING" id="762903.Pedsa_3140"/>
<reference evidence="11" key="2">
    <citation type="submission" date="2011-02" db="EMBL/GenBank/DDBJ databases">
        <title>The complete genome of Pedobacter saltans DSM 12145.</title>
        <authorList>
            <consortium name="US DOE Joint Genome Institute (JGI-PGF)"/>
            <person name="Lucas S."/>
            <person name="Copeland A."/>
            <person name="Lapidus A."/>
            <person name="Bruce D."/>
            <person name="Goodwin L."/>
            <person name="Pitluck S."/>
            <person name="Kyrpides N."/>
            <person name="Mavromatis K."/>
            <person name="Pagani I."/>
            <person name="Ivanova N."/>
            <person name="Ovchinnikova G."/>
            <person name="Lu M."/>
            <person name="Detter J.C."/>
            <person name="Han C."/>
            <person name="Land M."/>
            <person name="Hauser L."/>
            <person name="Markowitz V."/>
            <person name="Cheng J.-F."/>
            <person name="Hugenholtz P."/>
            <person name="Woyke T."/>
            <person name="Wu D."/>
            <person name="Tindall B."/>
            <person name="Pomrenke H.G."/>
            <person name="Brambilla E."/>
            <person name="Klenk H.-P."/>
            <person name="Eisen J.A."/>
        </authorList>
    </citation>
    <scope>NUCLEOTIDE SEQUENCE [LARGE SCALE GENOMIC DNA]</scope>
    <source>
        <strain evidence="11">ATCC 51119 / DSM 12145 / JCM 21818 / LMG 10337 / NBRC 100064 / NCIMB 13643</strain>
    </source>
</reference>
<comment type="similarity">
    <text evidence="2">Belongs to the DNA repair enzymes AP/ExoA family.</text>
</comment>
<feature type="binding site" evidence="7">
    <location>
        <position position="7"/>
    </location>
    <ligand>
        <name>Mg(2+)</name>
        <dbReference type="ChEBI" id="CHEBI:18420"/>
        <label>1</label>
    </ligand>
</feature>
<dbReference type="RefSeq" id="WP_013634163.1">
    <property type="nucleotide sequence ID" value="NC_015177.1"/>
</dbReference>
<dbReference type="eggNOG" id="COG0708">
    <property type="taxonomic scope" value="Bacteria"/>
</dbReference>
<dbReference type="EC" id="4.2.99.18" evidence="10"/>
<dbReference type="GO" id="GO:0003677">
    <property type="term" value="F:DNA binding"/>
    <property type="evidence" value="ECO:0007669"/>
    <property type="project" value="InterPro"/>
</dbReference>
<dbReference type="InterPro" id="IPR020847">
    <property type="entry name" value="AP_endonuclease_F1_BS"/>
</dbReference>
<dbReference type="PROSITE" id="PS00727">
    <property type="entry name" value="AP_NUCLEASE_F1_2"/>
    <property type="match status" value="1"/>
</dbReference>
<comment type="cofactor">
    <cofactor evidence="1">
        <name>Mn(2+)</name>
        <dbReference type="ChEBI" id="CHEBI:29035"/>
    </cofactor>
</comment>
<dbReference type="GO" id="GO:0006284">
    <property type="term" value="P:base-excision repair"/>
    <property type="evidence" value="ECO:0007669"/>
    <property type="project" value="TreeGrafter"/>
</dbReference>
<dbReference type="GO" id="GO:0008081">
    <property type="term" value="F:phosphoric diester hydrolase activity"/>
    <property type="evidence" value="ECO:0007669"/>
    <property type="project" value="TreeGrafter"/>
</dbReference>
<dbReference type="AlphaFoldDB" id="F0SAQ7"/>
<dbReference type="FunFam" id="3.60.10.10:FF:000026">
    <property type="entry name" value="Exodeoxyribonuclease III"/>
    <property type="match status" value="1"/>
</dbReference>
<feature type="binding site" evidence="7">
    <location>
        <position position="35"/>
    </location>
    <ligand>
        <name>Mg(2+)</name>
        <dbReference type="ChEBI" id="CHEBI:18420"/>
        <label>1</label>
    </ligand>
</feature>
<dbReference type="NCBIfam" id="TIGR00633">
    <property type="entry name" value="xth"/>
    <property type="match status" value="1"/>
</dbReference>
<dbReference type="PANTHER" id="PTHR22748">
    <property type="entry name" value="AP ENDONUCLEASE"/>
    <property type="match status" value="1"/>
</dbReference>
<feature type="site" description="Interaction with DNA substrate" evidence="8">
    <location>
        <position position="246"/>
    </location>
</feature>
<keyword evidence="11" id="KW-1185">Reference proteome</keyword>
<evidence type="ECO:0000256" key="5">
    <source>
        <dbReference type="ARBA" id="ARBA00022842"/>
    </source>
</evidence>
<evidence type="ECO:0000256" key="7">
    <source>
        <dbReference type="PIRSR" id="PIRSR604808-2"/>
    </source>
</evidence>
<evidence type="ECO:0000256" key="4">
    <source>
        <dbReference type="ARBA" id="ARBA00022801"/>
    </source>
</evidence>
<dbReference type="PROSITE" id="PS00726">
    <property type="entry name" value="AP_NUCLEASE_F1_1"/>
    <property type="match status" value="1"/>
</dbReference>
<dbReference type="EMBL" id="CP002545">
    <property type="protein sequence ID" value="ADY53678.1"/>
    <property type="molecule type" value="Genomic_DNA"/>
</dbReference>
<dbReference type="GO" id="GO:0046872">
    <property type="term" value="F:metal ion binding"/>
    <property type="evidence" value="ECO:0007669"/>
    <property type="project" value="UniProtKB-KW"/>
</dbReference>
<organism evidence="10 11">
    <name type="scientific">Pseudopedobacter saltans (strain ATCC 51119 / DSM 12145 / JCM 21818 / CCUG 39354 / LMG 10337 / NBRC 100064 / NCIMB 13643)</name>
    <name type="common">Pedobacter saltans</name>
    <dbReference type="NCBI Taxonomy" id="762903"/>
    <lineage>
        <taxon>Bacteria</taxon>
        <taxon>Pseudomonadati</taxon>
        <taxon>Bacteroidota</taxon>
        <taxon>Sphingobacteriia</taxon>
        <taxon>Sphingobacteriales</taxon>
        <taxon>Sphingobacteriaceae</taxon>
        <taxon>Pseudopedobacter</taxon>
    </lineage>
</organism>
<keyword evidence="4" id="KW-0378">Hydrolase</keyword>
<dbReference type="InterPro" id="IPR020848">
    <property type="entry name" value="AP_endonuclease_F1_CS"/>
</dbReference>
<dbReference type="InterPro" id="IPR036691">
    <property type="entry name" value="Endo/exonu/phosph_ase_sf"/>
</dbReference>
<feature type="site" description="Transition state stabilizer" evidence="8">
    <location>
        <position position="151"/>
    </location>
</feature>
<dbReference type="OrthoDB" id="9803914at2"/>
<keyword evidence="7" id="KW-0464">Manganese</keyword>
<evidence type="ECO:0000313" key="10">
    <source>
        <dbReference type="EMBL" id="ADY53678.1"/>
    </source>
</evidence>
<dbReference type="Gene3D" id="3.60.10.10">
    <property type="entry name" value="Endonuclease/exonuclease/phosphatase"/>
    <property type="match status" value="1"/>
</dbReference>
<evidence type="ECO:0000256" key="3">
    <source>
        <dbReference type="ARBA" id="ARBA00022723"/>
    </source>
</evidence>
<dbReference type="PANTHER" id="PTHR22748:SF6">
    <property type="entry name" value="DNA-(APURINIC OR APYRIMIDINIC SITE) ENDONUCLEASE"/>
    <property type="match status" value="1"/>
</dbReference>
<evidence type="ECO:0000256" key="2">
    <source>
        <dbReference type="ARBA" id="ARBA00007092"/>
    </source>
</evidence>
<dbReference type="Pfam" id="PF03372">
    <property type="entry name" value="Exo_endo_phos"/>
    <property type="match status" value="1"/>
</dbReference>
<feature type="domain" description="Endonuclease/exonuclease/phosphatase" evidence="9">
    <location>
        <begin position="4"/>
        <end position="246"/>
    </location>
</feature>
<dbReference type="InterPro" id="IPR004808">
    <property type="entry name" value="AP_endonuc_1"/>
</dbReference>
<proteinExistence type="inferred from homology"/>
<feature type="site" description="Important for catalytic activity" evidence="8">
    <location>
        <position position="220"/>
    </location>
</feature>
<feature type="binding site" evidence="7">
    <location>
        <position position="246"/>
    </location>
    <ligand>
        <name>Mg(2+)</name>
        <dbReference type="ChEBI" id="CHEBI:18420"/>
        <label>1</label>
    </ligand>
</feature>